<accession>A0ABQ9D227</accession>
<comment type="caution">
    <text evidence="2">The sequence shown here is derived from an EMBL/GenBank/DDBJ whole genome shotgun (WGS) entry which is preliminary data.</text>
</comment>
<organism evidence="2 3">
    <name type="scientific">Willisornis vidua</name>
    <name type="common">Xingu scale-backed antbird</name>
    <dbReference type="NCBI Taxonomy" id="1566151"/>
    <lineage>
        <taxon>Eukaryota</taxon>
        <taxon>Metazoa</taxon>
        <taxon>Chordata</taxon>
        <taxon>Craniata</taxon>
        <taxon>Vertebrata</taxon>
        <taxon>Euteleostomi</taxon>
        <taxon>Archelosauria</taxon>
        <taxon>Archosauria</taxon>
        <taxon>Dinosauria</taxon>
        <taxon>Saurischia</taxon>
        <taxon>Theropoda</taxon>
        <taxon>Coelurosauria</taxon>
        <taxon>Aves</taxon>
        <taxon>Neognathae</taxon>
        <taxon>Neoaves</taxon>
        <taxon>Telluraves</taxon>
        <taxon>Australaves</taxon>
        <taxon>Passeriformes</taxon>
        <taxon>Thamnophilidae</taxon>
        <taxon>Willisornis</taxon>
    </lineage>
</organism>
<reference evidence="2" key="1">
    <citation type="submission" date="2019-10" db="EMBL/GenBank/DDBJ databases">
        <authorList>
            <person name="Soares A.E.R."/>
            <person name="Aleixo A."/>
            <person name="Schneider P."/>
            <person name="Miyaki C.Y."/>
            <person name="Schneider M.P."/>
            <person name="Mello C."/>
            <person name="Vasconcelos A.T.R."/>
        </authorList>
    </citation>
    <scope>NUCLEOTIDE SEQUENCE</scope>
    <source>
        <tissue evidence="2">Muscle</tissue>
    </source>
</reference>
<feature type="compositionally biased region" description="Polar residues" evidence="1">
    <location>
        <begin position="12"/>
        <end position="24"/>
    </location>
</feature>
<proteinExistence type="predicted"/>
<protein>
    <submittedName>
        <fullName evidence="2">Uncharacterized protein</fullName>
    </submittedName>
</protein>
<feature type="compositionally biased region" description="Basic and acidic residues" evidence="1">
    <location>
        <begin position="1"/>
        <end position="11"/>
    </location>
</feature>
<keyword evidence="3" id="KW-1185">Reference proteome</keyword>
<name>A0ABQ9D227_9PASS</name>
<dbReference type="Proteomes" id="UP001145742">
    <property type="component" value="Unassembled WGS sequence"/>
</dbReference>
<evidence type="ECO:0000256" key="1">
    <source>
        <dbReference type="SAM" id="MobiDB-lite"/>
    </source>
</evidence>
<dbReference type="EMBL" id="WHWB01034395">
    <property type="protein sequence ID" value="KAJ7410621.1"/>
    <property type="molecule type" value="Genomic_DNA"/>
</dbReference>
<gene>
    <name evidence="2" type="ORF">WISP_107105</name>
</gene>
<evidence type="ECO:0000313" key="3">
    <source>
        <dbReference type="Proteomes" id="UP001145742"/>
    </source>
</evidence>
<feature type="region of interest" description="Disordered" evidence="1">
    <location>
        <begin position="1"/>
        <end position="24"/>
    </location>
</feature>
<sequence>MGRRWKADVATKSHSGSNSSKTQTKLILVTQEPDKANRIHIFMAKPQFCEGNSAKIPVSLMRMEWELLQLLQWLKETFSSVCPESSWLQPNLDYKE</sequence>
<evidence type="ECO:0000313" key="2">
    <source>
        <dbReference type="EMBL" id="KAJ7410621.1"/>
    </source>
</evidence>